<keyword evidence="2" id="KW-0378">Hydrolase</keyword>
<dbReference type="Pfam" id="PF00545">
    <property type="entry name" value="Ribonuclease"/>
    <property type="match status" value="1"/>
</dbReference>
<sequence>MAWSAGVSSAKEAPAFVAESTVALASLPPQARTTYNLVLQGGPFPYDKDGDVFGNRERLLPLQPRGFYREYTVKTPGASNRGARRIVCGGKQATAPQACYYTADHYASFRKIVP</sequence>
<dbReference type="InterPro" id="IPR000026">
    <property type="entry name" value="N1-like"/>
</dbReference>
<dbReference type="InterPro" id="IPR016191">
    <property type="entry name" value="Ribonuclease/ribotoxin"/>
</dbReference>
<dbReference type="SUPFAM" id="SSF53933">
    <property type="entry name" value="Microbial ribonucleases"/>
    <property type="match status" value="1"/>
</dbReference>
<name>A0ABZ0B4R3_9BURK</name>
<reference evidence="3 4" key="1">
    <citation type="submission" date="2023-08" db="EMBL/GenBank/DDBJ databases">
        <title>Rhodoferax potami sp. nov. and Rhodoferax mekongensis sp. nov., isolated from the Mekong River in Thailand.</title>
        <authorList>
            <person name="Kitikhun S."/>
            <person name="Charoenyingcharoen P."/>
            <person name="Siriarchawattana P."/>
            <person name="Likhitrattanapisal S."/>
            <person name="Nilsakha T."/>
            <person name="Chanpet A."/>
            <person name="Rattanawaree P."/>
            <person name="Ingsriswang S."/>
        </authorList>
    </citation>
    <scope>NUCLEOTIDE SEQUENCE [LARGE SCALE GENOMIC DNA]</scope>
    <source>
        <strain evidence="3 4">TBRC 17307</strain>
    </source>
</reference>
<gene>
    <name evidence="3" type="ORF">RAN89_03345</name>
</gene>
<dbReference type="EMBL" id="CP132507">
    <property type="protein sequence ID" value="WNO06650.1"/>
    <property type="molecule type" value="Genomic_DNA"/>
</dbReference>
<organism evidence="3 4">
    <name type="scientific">Rhodoferax mekongensis</name>
    <dbReference type="NCBI Taxonomy" id="3068341"/>
    <lineage>
        <taxon>Bacteria</taxon>
        <taxon>Pseudomonadati</taxon>
        <taxon>Pseudomonadota</taxon>
        <taxon>Betaproteobacteria</taxon>
        <taxon>Burkholderiales</taxon>
        <taxon>Comamonadaceae</taxon>
        <taxon>Rhodoferax</taxon>
    </lineage>
</organism>
<keyword evidence="1" id="KW-0540">Nuclease</keyword>
<protein>
    <submittedName>
        <fullName evidence="3">Ribonuclease</fullName>
    </submittedName>
</protein>
<evidence type="ECO:0000256" key="1">
    <source>
        <dbReference type="ARBA" id="ARBA00022722"/>
    </source>
</evidence>
<keyword evidence="4" id="KW-1185">Reference proteome</keyword>
<evidence type="ECO:0000313" key="4">
    <source>
        <dbReference type="Proteomes" id="UP001302257"/>
    </source>
</evidence>
<dbReference type="Gene3D" id="3.10.450.30">
    <property type="entry name" value="Microbial ribonucleases"/>
    <property type="match status" value="1"/>
</dbReference>
<evidence type="ECO:0000313" key="3">
    <source>
        <dbReference type="EMBL" id="WNO06650.1"/>
    </source>
</evidence>
<dbReference type="CDD" id="cd00607">
    <property type="entry name" value="RNase_Sa"/>
    <property type="match status" value="1"/>
</dbReference>
<accession>A0ABZ0B4R3</accession>
<evidence type="ECO:0000256" key="2">
    <source>
        <dbReference type="ARBA" id="ARBA00022801"/>
    </source>
</evidence>
<dbReference type="Proteomes" id="UP001302257">
    <property type="component" value="Chromosome"/>
</dbReference>
<proteinExistence type="predicted"/>
<dbReference type="RefSeq" id="WP_313869332.1">
    <property type="nucleotide sequence ID" value="NZ_CP132507.1"/>
</dbReference>